<dbReference type="Proteomes" id="UP000238296">
    <property type="component" value="Unassembled WGS sequence"/>
</dbReference>
<dbReference type="InterPro" id="IPR036661">
    <property type="entry name" value="Luciferase-like_sf"/>
</dbReference>
<accession>A0A2S8BPX8</accession>
<evidence type="ECO:0000313" key="2">
    <source>
        <dbReference type="EMBL" id="PQM48724.1"/>
    </source>
</evidence>
<dbReference type="AlphaFoldDB" id="A0A2S8BPX8"/>
<dbReference type="GO" id="GO:0016705">
    <property type="term" value="F:oxidoreductase activity, acting on paired donors, with incorporation or reduction of molecular oxygen"/>
    <property type="evidence" value="ECO:0007669"/>
    <property type="project" value="InterPro"/>
</dbReference>
<dbReference type="InterPro" id="IPR011251">
    <property type="entry name" value="Luciferase-like_dom"/>
</dbReference>
<sequence length="319" mass="34376">MALAVNIADQASIPQLGPLGIWSFLLDVQPMARAGQVAAELDDLGFGALWVPEAVAREPFANAALLLGATARMTVATGVASLHARTAMTMNAGWRTLSEAFPARFLLGVGVSHQPVVDGAHQGRYGTKPYSMMVDYLDTMDASEFWGAPASVAPQRMLAALGPRMLRLAAERGVGAHTYFVPVEHTAVAREVLGDDALLAPAQTVVFETDPTAARQVARQFMKRFLTLPNYTNNLRRLGWGDDDLGGGGSDRLVDALVAWGSLDRIAARVQEHLDAGADHVCVQVRTRDLQYLPMAEWRELASVIPSLRTRSGIAQYTS</sequence>
<proteinExistence type="predicted"/>
<dbReference type="EMBL" id="PPEA01000148">
    <property type="protein sequence ID" value="PQM48724.1"/>
    <property type="molecule type" value="Genomic_DNA"/>
</dbReference>
<dbReference type="SUPFAM" id="SSF51679">
    <property type="entry name" value="Bacterial luciferase-like"/>
    <property type="match status" value="1"/>
</dbReference>
<organism evidence="2 3">
    <name type="scientific">Mycobacterium talmoniae</name>
    <dbReference type="NCBI Taxonomy" id="1858794"/>
    <lineage>
        <taxon>Bacteria</taxon>
        <taxon>Bacillati</taxon>
        <taxon>Actinomycetota</taxon>
        <taxon>Actinomycetes</taxon>
        <taxon>Mycobacteriales</taxon>
        <taxon>Mycobacteriaceae</taxon>
        <taxon>Mycobacterium</taxon>
    </lineage>
</organism>
<evidence type="ECO:0000259" key="1">
    <source>
        <dbReference type="Pfam" id="PF00296"/>
    </source>
</evidence>
<dbReference type="NCBIfam" id="TIGR03620">
    <property type="entry name" value="F420_MSMEG_4141"/>
    <property type="match status" value="1"/>
</dbReference>
<dbReference type="InterPro" id="IPR019922">
    <property type="entry name" value="Lucif-like_OxRdatse_MSMEG_4141"/>
</dbReference>
<protein>
    <recommendedName>
        <fullName evidence="1">Luciferase-like domain-containing protein</fullName>
    </recommendedName>
</protein>
<dbReference type="PANTHER" id="PTHR43244:SF2">
    <property type="entry name" value="CONSERVED HYPOTHETICAL ALANINE AND PROLINE-RICH PROTEIN"/>
    <property type="match status" value="1"/>
</dbReference>
<dbReference type="PANTHER" id="PTHR43244">
    <property type="match status" value="1"/>
</dbReference>
<evidence type="ECO:0000313" key="3">
    <source>
        <dbReference type="Proteomes" id="UP000238296"/>
    </source>
</evidence>
<dbReference type="Gene3D" id="3.20.20.30">
    <property type="entry name" value="Luciferase-like domain"/>
    <property type="match status" value="1"/>
</dbReference>
<name>A0A2S8BPX8_9MYCO</name>
<comment type="caution">
    <text evidence="2">The sequence shown here is derived from an EMBL/GenBank/DDBJ whole genome shotgun (WGS) entry which is preliminary data.</text>
</comment>
<gene>
    <name evidence="2" type="ORF">C1Y40_01090</name>
</gene>
<dbReference type="InterPro" id="IPR050564">
    <property type="entry name" value="F420-G6PD/mer"/>
</dbReference>
<feature type="domain" description="Luciferase-like" evidence="1">
    <location>
        <begin position="29"/>
        <end position="280"/>
    </location>
</feature>
<reference evidence="2 3" key="1">
    <citation type="journal article" date="2017" name="Int. J. Syst. Evol. Microbiol.">
        <title>Mycobacterium talmoniae sp. nov., a slowly growing mycobacterium isolated from human respiratory samples.</title>
        <authorList>
            <person name="Davidson R.M."/>
            <person name="DeGroote M.A."/>
            <person name="Marola J.L."/>
            <person name="Buss S."/>
            <person name="Jones V."/>
            <person name="McNeil M.R."/>
            <person name="Freifeld A.G."/>
            <person name="Elaine Epperson L."/>
            <person name="Hasan N.A."/>
            <person name="Jackson M."/>
            <person name="Iwen P.C."/>
            <person name="Salfinger M."/>
            <person name="Strong M."/>
        </authorList>
    </citation>
    <scope>NUCLEOTIDE SEQUENCE [LARGE SCALE GENOMIC DNA]</scope>
    <source>
        <strain evidence="2 3">ATCC BAA-2683</strain>
    </source>
</reference>
<dbReference type="Pfam" id="PF00296">
    <property type="entry name" value="Bac_luciferase"/>
    <property type="match status" value="1"/>
</dbReference>